<keyword evidence="7" id="KW-0237">DNA synthesis</keyword>
<keyword evidence="8" id="KW-0808">Transferase</keyword>
<evidence type="ECO:0000256" key="8">
    <source>
        <dbReference type="ARBA" id="ARBA00022679"/>
    </source>
</evidence>
<dbReference type="Gene3D" id="3.30.460.10">
    <property type="entry name" value="Beta Polymerase, domain 2"/>
    <property type="match status" value="1"/>
</dbReference>
<evidence type="ECO:0000256" key="6">
    <source>
        <dbReference type="ARBA" id="ARBA00022481"/>
    </source>
</evidence>
<feature type="domain" description="Helix-hairpin-helix DNA-binding motif class 1" evidence="22">
    <location>
        <begin position="94"/>
        <end position="113"/>
    </location>
</feature>
<comment type="catalytic activity">
    <reaction evidence="21">
        <text>DNA(n) + a 2'-deoxyribonucleoside 5'-triphosphate = DNA(n+1) + diphosphate</text>
        <dbReference type="Rhea" id="RHEA:22508"/>
        <dbReference type="Rhea" id="RHEA-COMP:17339"/>
        <dbReference type="Rhea" id="RHEA-COMP:17340"/>
        <dbReference type="ChEBI" id="CHEBI:33019"/>
        <dbReference type="ChEBI" id="CHEBI:61560"/>
        <dbReference type="ChEBI" id="CHEBI:173112"/>
        <dbReference type="EC" id="2.7.7.7"/>
    </reaction>
</comment>
<feature type="domain" description="DNA-directed DNA polymerase X" evidence="23">
    <location>
        <begin position="1"/>
        <end position="316"/>
    </location>
</feature>
<dbReference type="Proteomes" id="UP000231581">
    <property type="component" value="Unassembled WGS sequence"/>
</dbReference>
<evidence type="ECO:0000256" key="15">
    <source>
        <dbReference type="ARBA" id="ARBA00023204"/>
    </source>
</evidence>
<evidence type="ECO:0000256" key="1">
    <source>
        <dbReference type="ARBA" id="ARBA00001946"/>
    </source>
</evidence>
<comment type="catalytic activity">
    <reaction evidence="18">
        <text>2'-deoxyribonucleotide-(2'-deoxyribose 5'-phosphate)-2'-deoxyribonucleotide-DNA = a 3'-end 2'-deoxyribonucleotide-(2,3-dehydro-2,3-deoxyribose 5'-phosphate)-DNA + a 5'-end 5'-phospho-2'-deoxyribonucleoside-DNA + H(+)</text>
        <dbReference type="Rhea" id="RHEA:66592"/>
        <dbReference type="Rhea" id="RHEA-COMP:13180"/>
        <dbReference type="Rhea" id="RHEA-COMP:16897"/>
        <dbReference type="Rhea" id="RHEA-COMP:17067"/>
        <dbReference type="ChEBI" id="CHEBI:15378"/>
        <dbReference type="ChEBI" id="CHEBI:136412"/>
        <dbReference type="ChEBI" id="CHEBI:157695"/>
        <dbReference type="ChEBI" id="CHEBI:167181"/>
        <dbReference type="EC" id="4.2.99.18"/>
    </reaction>
</comment>
<protein>
    <recommendedName>
        <fullName evidence="5">DNA polymerase beta</fullName>
        <ecNumber evidence="3">2.7.7.7</ecNumber>
        <ecNumber evidence="4">4.2.99.18</ecNumber>
    </recommendedName>
    <alternativeName>
        <fullName evidence="16">5'-deoxyribose-phosphate lyase</fullName>
    </alternativeName>
    <alternativeName>
        <fullName evidence="17">AP lyase</fullName>
    </alternativeName>
</protein>
<dbReference type="GO" id="GO:0140078">
    <property type="term" value="F:class I DNA-(apurinic or apyrimidinic site) endonuclease activity"/>
    <property type="evidence" value="ECO:0007669"/>
    <property type="project" value="UniProtKB-EC"/>
</dbReference>
<organism evidence="24 25">
    <name type="scientific">Candidatus Uhrbacteria bacterium CG22_combo_CG10-13_8_21_14_all_47_17</name>
    <dbReference type="NCBI Taxonomy" id="1975041"/>
    <lineage>
        <taxon>Bacteria</taxon>
        <taxon>Candidatus Uhriibacteriota</taxon>
    </lineage>
</organism>
<dbReference type="InterPro" id="IPR002008">
    <property type="entry name" value="DNA_pol_X_beta-like"/>
</dbReference>
<evidence type="ECO:0000259" key="22">
    <source>
        <dbReference type="SMART" id="SM00278"/>
    </source>
</evidence>
<dbReference type="SMART" id="SM00278">
    <property type="entry name" value="HhH1"/>
    <property type="match status" value="3"/>
</dbReference>
<dbReference type="EC" id="2.7.7.7" evidence="3"/>
<evidence type="ECO:0000256" key="10">
    <source>
        <dbReference type="ARBA" id="ARBA00022705"/>
    </source>
</evidence>
<dbReference type="Gene3D" id="1.10.150.110">
    <property type="entry name" value="DNA polymerase beta, N-terminal domain-like"/>
    <property type="match status" value="1"/>
</dbReference>
<comment type="caution">
    <text evidence="24">The sequence shown here is derived from an EMBL/GenBank/DDBJ whole genome shotgun (WGS) entry which is preliminary data.</text>
</comment>
<comment type="subcellular location">
    <subcellularLocation>
        <location evidence="2">Cytoplasm</location>
    </subcellularLocation>
</comment>
<dbReference type="Pfam" id="PF14716">
    <property type="entry name" value="HHH_8"/>
    <property type="match status" value="1"/>
</dbReference>
<dbReference type="InterPro" id="IPR028207">
    <property type="entry name" value="DNA_pol_B_palm_palm"/>
</dbReference>
<dbReference type="SMART" id="SM00483">
    <property type="entry name" value="POLXc"/>
    <property type="match status" value="1"/>
</dbReference>
<evidence type="ECO:0000256" key="2">
    <source>
        <dbReference type="ARBA" id="ARBA00004496"/>
    </source>
</evidence>
<dbReference type="PANTHER" id="PTHR11276">
    <property type="entry name" value="DNA POLYMERASE TYPE-X FAMILY MEMBER"/>
    <property type="match status" value="1"/>
</dbReference>
<dbReference type="GO" id="GO:0003887">
    <property type="term" value="F:DNA-directed DNA polymerase activity"/>
    <property type="evidence" value="ECO:0007669"/>
    <property type="project" value="UniProtKB-KW"/>
</dbReference>
<feature type="domain" description="Helix-hairpin-helix DNA-binding motif class 1" evidence="22">
    <location>
        <begin position="129"/>
        <end position="148"/>
    </location>
</feature>
<accession>A0A2H0BRJ8</accession>
<dbReference type="SUPFAM" id="SSF81301">
    <property type="entry name" value="Nucleotidyltransferase"/>
    <property type="match status" value="1"/>
</dbReference>
<dbReference type="InterPro" id="IPR003583">
    <property type="entry name" value="Hlx-hairpin-Hlx_DNA-bd_motif"/>
</dbReference>
<evidence type="ECO:0000256" key="9">
    <source>
        <dbReference type="ARBA" id="ARBA00022695"/>
    </source>
</evidence>
<keyword evidence="13" id="KW-0239">DNA-directed DNA polymerase</keyword>
<dbReference type="GO" id="GO:0006303">
    <property type="term" value="P:double-strand break repair via nonhomologous end joining"/>
    <property type="evidence" value="ECO:0007669"/>
    <property type="project" value="TreeGrafter"/>
</dbReference>
<dbReference type="InterPro" id="IPR010996">
    <property type="entry name" value="HHH_MUS81"/>
</dbReference>
<evidence type="ECO:0000256" key="5">
    <source>
        <dbReference type="ARBA" id="ARBA00020020"/>
    </source>
</evidence>
<dbReference type="InterPro" id="IPR010994">
    <property type="entry name" value="RuvA_2-like"/>
</dbReference>
<dbReference type="InterPro" id="IPR027421">
    <property type="entry name" value="DNA_pol_lamdba_lyase_dom_sf"/>
</dbReference>
<dbReference type="InterPro" id="IPR002054">
    <property type="entry name" value="DNA-dir_DNA_pol_X"/>
</dbReference>
<dbReference type="CDD" id="cd00141">
    <property type="entry name" value="NT_POLXc"/>
    <property type="match status" value="1"/>
</dbReference>
<keyword evidence="9" id="KW-0548">Nucleotidyltransferase</keyword>
<evidence type="ECO:0000256" key="19">
    <source>
        <dbReference type="ARBA" id="ARBA00044678"/>
    </source>
</evidence>
<keyword evidence="15" id="KW-0234">DNA repair</keyword>
<reference evidence="24 25" key="1">
    <citation type="submission" date="2017-09" db="EMBL/GenBank/DDBJ databases">
        <title>Depth-based differentiation of microbial function through sediment-hosted aquifers and enrichment of novel symbionts in the deep terrestrial subsurface.</title>
        <authorList>
            <person name="Probst A.J."/>
            <person name="Ladd B."/>
            <person name="Jarett J.K."/>
            <person name="Geller-Mcgrath D.E."/>
            <person name="Sieber C.M."/>
            <person name="Emerson J.B."/>
            <person name="Anantharaman K."/>
            <person name="Thomas B.C."/>
            <person name="Malmstrom R."/>
            <person name="Stieglmeier M."/>
            <person name="Klingl A."/>
            <person name="Woyke T."/>
            <person name="Ryan C.M."/>
            <person name="Banfield J.F."/>
        </authorList>
    </citation>
    <scope>NUCLEOTIDE SEQUENCE [LARGE SCALE GENOMIC DNA]</scope>
    <source>
        <strain evidence="24">CG22_combo_CG10-13_8_21_14_all_47_17</strain>
    </source>
</reference>
<dbReference type="SUPFAM" id="SSF47802">
    <property type="entry name" value="DNA polymerase beta, N-terminal domain-like"/>
    <property type="match status" value="1"/>
</dbReference>
<dbReference type="SUPFAM" id="SSF47781">
    <property type="entry name" value="RuvA domain 2-like"/>
    <property type="match status" value="1"/>
</dbReference>
<dbReference type="InterPro" id="IPR029398">
    <property type="entry name" value="PolB_thumb"/>
</dbReference>
<evidence type="ECO:0000256" key="4">
    <source>
        <dbReference type="ARBA" id="ARBA00012720"/>
    </source>
</evidence>
<keyword evidence="11" id="KW-0227">DNA damage</keyword>
<dbReference type="GO" id="GO:0003677">
    <property type="term" value="F:DNA binding"/>
    <property type="evidence" value="ECO:0007669"/>
    <property type="project" value="InterPro"/>
</dbReference>
<gene>
    <name evidence="24" type="ORF">COX00_04010</name>
</gene>
<evidence type="ECO:0000256" key="21">
    <source>
        <dbReference type="ARBA" id="ARBA00049244"/>
    </source>
</evidence>
<keyword evidence="12" id="KW-0832">Ubl conjugation</keyword>
<dbReference type="EC" id="4.2.99.18" evidence="4"/>
<proteinExistence type="predicted"/>
<comment type="cofactor">
    <cofactor evidence="1">
        <name>Mg(2+)</name>
        <dbReference type="ChEBI" id="CHEBI:18420"/>
    </cofactor>
</comment>
<evidence type="ECO:0000256" key="16">
    <source>
        <dbReference type="ARBA" id="ARBA00035717"/>
    </source>
</evidence>
<dbReference type="InterPro" id="IPR037160">
    <property type="entry name" value="DNA_Pol_thumb_sf"/>
</dbReference>
<evidence type="ECO:0000259" key="23">
    <source>
        <dbReference type="SMART" id="SM00483"/>
    </source>
</evidence>
<evidence type="ECO:0000256" key="20">
    <source>
        <dbReference type="ARBA" id="ARBA00045548"/>
    </source>
</evidence>
<comment type="catalytic activity">
    <reaction evidence="19">
        <text>a 5'-end 2'-deoxyribose-2'-deoxyribonucleotide-DNA = (2E,4S)-4-hydroxypenten-2-al-5-phosphate + a 5'-end 5'-phospho-2'-deoxyribonucleoside-DNA + H(+)</text>
        <dbReference type="Rhea" id="RHEA:76255"/>
        <dbReference type="Rhea" id="RHEA-COMP:13180"/>
        <dbReference type="Rhea" id="RHEA-COMP:18657"/>
        <dbReference type="ChEBI" id="CHEBI:15378"/>
        <dbReference type="ChEBI" id="CHEBI:136412"/>
        <dbReference type="ChEBI" id="CHEBI:195194"/>
        <dbReference type="ChEBI" id="CHEBI:195195"/>
    </reaction>
</comment>
<dbReference type="PANTHER" id="PTHR11276:SF28">
    <property type="entry name" value="DNA POLYMERASE LAMBDA"/>
    <property type="match status" value="1"/>
</dbReference>
<evidence type="ECO:0000313" key="25">
    <source>
        <dbReference type="Proteomes" id="UP000231581"/>
    </source>
</evidence>
<evidence type="ECO:0000256" key="7">
    <source>
        <dbReference type="ARBA" id="ARBA00022634"/>
    </source>
</evidence>
<dbReference type="Pfam" id="PF14791">
    <property type="entry name" value="DNA_pol_B_thumb"/>
    <property type="match status" value="1"/>
</dbReference>
<dbReference type="Gene3D" id="1.10.150.20">
    <property type="entry name" value="5' to 3' exonuclease, C-terminal subdomain"/>
    <property type="match status" value="1"/>
</dbReference>
<dbReference type="InterPro" id="IPR022312">
    <property type="entry name" value="DNA_pol_X"/>
</dbReference>
<sequence>MKDWDFLAKALFEFSYWHDAMETPFKPQAYMLASESVTALKGLVRKTWKKAGIKALEELPGIGEHIAKKIDEYFRTGKIKEYDQMKKQYPVDIAQLAKIEGIGPKTIYQLWKELGVTNLASLKKALHDGNVQNVKGFGKKRVEKLLREIDLTKRASRRLQREKVLPTADLIVKRLKALKEVQRVSLAGSLRRKKPDVGDIDIIATSSKPKEVMEAFIHFPEVETVLGKGPTRTSVRLTLGIDCDLRVVSNDVYGAALQYFTGDKRHNIIIRTYAEKKGYKLNEYGLFKKGKLIACKTEKAIYDALGLKMPPPEKRLGENEFHPLNKKTR</sequence>
<evidence type="ECO:0000313" key="24">
    <source>
        <dbReference type="EMBL" id="PIP60297.1"/>
    </source>
</evidence>
<name>A0A2H0BRJ8_9BACT</name>
<dbReference type="Pfam" id="PF14520">
    <property type="entry name" value="HHH_5"/>
    <property type="match status" value="1"/>
</dbReference>
<evidence type="ECO:0000256" key="3">
    <source>
        <dbReference type="ARBA" id="ARBA00012417"/>
    </source>
</evidence>
<keyword evidence="14" id="KW-0915">Sodium</keyword>
<evidence type="ECO:0000256" key="11">
    <source>
        <dbReference type="ARBA" id="ARBA00022763"/>
    </source>
</evidence>
<feature type="domain" description="Helix-hairpin-helix DNA-binding motif class 1" evidence="22">
    <location>
        <begin position="54"/>
        <end position="73"/>
    </location>
</feature>
<keyword evidence="10" id="KW-0235">DNA replication</keyword>
<dbReference type="PRINTS" id="PR00870">
    <property type="entry name" value="DNAPOLXBETA"/>
</dbReference>
<evidence type="ECO:0000256" key="13">
    <source>
        <dbReference type="ARBA" id="ARBA00022932"/>
    </source>
</evidence>
<evidence type="ECO:0000256" key="12">
    <source>
        <dbReference type="ARBA" id="ARBA00022843"/>
    </source>
</evidence>
<keyword evidence="6" id="KW-0488">Methylation</keyword>
<dbReference type="InterPro" id="IPR043519">
    <property type="entry name" value="NT_sf"/>
</dbReference>
<comment type="function">
    <text evidence="20">Repair polymerase that plays a key role in base-excision repair. During this process, the damaged base is excised by specific DNA glycosylases, the DNA backbone is nicked at the abasic site by an apurinic/apyrimidic (AP) endonuclease, and POLB removes 5'-deoxyribose-phosphate from the preincised AP site acting as a 5'-deoxyribose-phosphate lyase (5'-dRP lyase); through its DNA polymerase activity, it adds one nucleotide to the 3' end of the arising single-nucleotide gap. Conducts 'gap-filling' DNA synthesis in a stepwise distributive fashion rather than in a processive fashion as for other DNA polymerases. It is also able to cleave sugar-phosphate bonds 3' to an intact AP site, acting as an AP lyase.</text>
</comment>
<dbReference type="GO" id="GO:0005737">
    <property type="term" value="C:cytoplasm"/>
    <property type="evidence" value="ECO:0007669"/>
    <property type="project" value="UniProtKB-SubCell"/>
</dbReference>
<dbReference type="Pfam" id="PF14792">
    <property type="entry name" value="DNA_pol_B_palm"/>
    <property type="match status" value="1"/>
</dbReference>
<dbReference type="AlphaFoldDB" id="A0A2H0BRJ8"/>
<evidence type="ECO:0000256" key="14">
    <source>
        <dbReference type="ARBA" id="ARBA00023053"/>
    </source>
</evidence>
<dbReference type="Gene3D" id="3.30.210.10">
    <property type="entry name" value="DNA polymerase, thumb domain"/>
    <property type="match status" value="1"/>
</dbReference>
<evidence type="ECO:0000256" key="17">
    <source>
        <dbReference type="ARBA" id="ARBA00035726"/>
    </source>
</evidence>
<dbReference type="EMBL" id="PCSZ01000073">
    <property type="protein sequence ID" value="PIP60297.1"/>
    <property type="molecule type" value="Genomic_DNA"/>
</dbReference>
<evidence type="ECO:0000256" key="18">
    <source>
        <dbReference type="ARBA" id="ARBA00044632"/>
    </source>
</evidence>